<name>A0A9X1TYS7_9SPHN</name>
<keyword evidence="2" id="KW-1185">Reference proteome</keyword>
<gene>
    <name evidence="1" type="ORF">LVY65_10235</name>
</gene>
<accession>A0A9X1TYS7</accession>
<dbReference type="PANTHER" id="PTHR18964:SF173">
    <property type="entry name" value="GLUCOKINASE"/>
    <property type="match status" value="1"/>
</dbReference>
<evidence type="ECO:0000313" key="1">
    <source>
        <dbReference type="EMBL" id="MCF2515438.1"/>
    </source>
</evidence>
<evidence type="ECO:0000313" key="2">
    <source>
        <dbReference type="Proteomes" id="UP001139410"/>
    </source>
</evidence>
<dbReference type="InterPro" id="IPR049874">
    <property type="entry name" value="ROK_cs"/>
</dbReference>
<dbReference type="EMBL" id="JAKFGM010000003">
    <property type="protein sequence ID" value="MCF2515438.1"/>
    <property type="molecule type" value="Genomic_DNA"/>
</dbReference>
<organism evidence="1 2">
    <name type="scientific">Sphingomonas cremea</name>
    <dbReference type="NCBI Taxonomy" id="2904799"/>
    <lineage>
        <taxon>Bacteria</taxon>
        <taxon>Pseudomonadati</taxon>
        <taxon>Pseudomonadota</taxon>
        <taxon>Alphaproteobacteria</taxon>
        <taxon>Sphingomonadales</taxon>
        <taxon>Sphingomonadaceae</taxon>
        <taxon>Sphingomonas</taxon>
    </lineage>
</organism>
<dbReference type="PROSITE" id="PS01125">
    <property type="entry name" value="ROK"/>
    <property type="match status" value="1"/>
</dbReference>
<dbReference type="SUPFAM" id="SSF53067">
    <property type="entry name" value="Actin-like ATPase domain"/>
    <property type="match status" value="1"/>
</dbReference>
<dbReference type="InterPro" id="IPR000600">
    <property type="entry name" value="ROK"/>
</dbReference>
<dbReference type="RefSeq" id="WP_235068031.1">
    <property type="nucleotide sequence ID" value="NZ_JAKFGM010000003.1"/>
</dbReference>
<dbReference type="InterPro" id="IPR043129">
    <property type="entry name" value="ATPase_NBD"/>
</dbReference>
<dbReference type="AlphaFoldDB" id="A0A9X1TYS7"/>
<proteinExistence type="predicted"/>
<protein>
    <submittedName>
        <fullName evidence="1">ROK family protein</fullName>
    </submittedName>
</protein>
<sequence>MTRTYLAGIETGGTKILARVCDLAGRAVADGKWATTSPERAAEDALDFLISSVPDDGRLGAIGIAAFGPLIVDPESPDHGRMLATTKSGWAGSNLCRDLQERLGVPVAVDTDVNAAAIAEQQLGAGAGFPCVAYVTVGTGIGAGLSNRGQSLTGALHPEAGHLRLVRRTADDMPSVCPYHSDCAEGLVSGPAVRRRLGEGRELASDPSLRELVADYLGQLAAALVLAWSPHRIVWGGGVICAAPIIGEIEAAMLTSLGGYGVGPAASQRGFCVQAALEHAGLEGALLIARKLQSGSEGLNA</sequence>
<dbReference type="PANTHER" id="PTHR18964">
    <property type="entry name" value="ROK (REPRESSOR, ORF, KINASE) FAMILY"/>
    <property type="match status" value="1"/>
</dbReference>
<reference evidence="1" key="1">
    <citation type="submission" date="2022-01" db="EMBL/GenBank/DDBJ databases">
        <authorList>
            <person name="Jo J.-H."/>
            <person name="Im W.-T."/>
        </authorList>
    </citation>
    <scope>NUCLEOTIDE SEQUENCE</scope>
    <source>
        <strain evidence="1">G124</strain>
    </source>
</reference>
<dbReference type="Pfam" id="PF00480">
    <property type="entry name" value="ROK"/>
    <property type="match status" value="1"/>
</dbReference>
<dbReference type="Proteomes" id="UP001139410">
    <property type="component" value="Unassembled WGS sequence"/>
</dbReference>
<comment type="caution">
    <text evidence="1">The sequence shown here is derived from an EMBL/GenBank/DDBJ whole genome shotgun (WGS) entry which is preliminary data.</text>
</comment>
<dbReference type="Gene3D" id="3.30.420.40">
    <property type="match status" value="2"/>
</dbReference>
<dbReference type="CDD" id="cd24067">
    <property type="entry name" value="ASKHA_NBD_ROK_BsFRK-like"/>
    <property type="match status" value="1"/>
</dbReference>